<keyword evidence="1" id="KW-0479">Metal-binding</keyword>
<sequence length="209" mass="23958">MAGVLPGVECARRRRFHRSGDSLGAPAHGWTRRPSFCLYTSSHENHHGSISSLNWIEKQKQRSILNQAYEDEKLGGVAKEAKERLDERLRMQKKKPEITRKTMASAQFIWHKSTGNLRGVDGRSMVPGELQMEVYGPKRSGSKRYKWAKLSWKAADQDECTICLDRFKSGETLVHLPCAHRYHPKCLVPWLENNGQCPCCRMEIHVELS</sequence>
<dbReference type="FunFam" id="3.30.40.10:FF:000611">
    <property type="entry name" value="Zinc finger family protein"/>
    <property type="match status" value="1"/>
</dbReference>
<dbReference type="STRING" id="3694.A0A3N7F9J1"/>
<dbReference type="GO" id="GO:0061630">
    <property type="term" value="F:ubiquitin protein ligase activity"/>
    <property type="evidence" value="ECO:0000318"/>
    <property type="project" value="GO_Central"/>
</dbReference>
<evidence type="ECO:0000256" key="3">
    <source>
        <dbReference type="ARBA" id="ARBA00022833"/>
    </source>
</evidence>
<evidence type="ECO:0000313" key="6">
    <source>
        <dbReference type="EMBL" id="RQO91935.1"/>
    </source>
</evidence>
<feature type="domain" description="RING-type" evidence="5">
    <location>
        <begin position="160"/>
        <end position="201"/>
    </location>
</feature>
<dbReference type="OMA" id="MELIHGW"/>
<dbReference type="GO" id="GO:0008270">
    <property type="term" value="F:zinc ion binding"/>
    <property type="evidence" value="ECO:0007669"/>
    <property type="project" value="UniProtKB-KW"/>
</dbReference>
<dbReference type="AlphaFoldDB" id="A0A3N7F9J1"/>
<dbReference type="SUPFAM" id="SSF57850">
    <property type="entry name" value="RING/U-box"/>
    <property type="match status" value="1"/>
</dbReference>
<evidence type="ECO:0000256" key="4">
    <source>
        <dbReference type="PROSITE-ProRule" id="PRU00175"/>
    </source>
</evidence>
<evidence type="ECO:0000313" key="7">
    <source>
        <dbReference type="Proteomes" id="UP000006729"/>
    </source>
</evidence>
<dbReference type="Gramene" id="Potri.006G190300.2.v4.1">
    <property type="protein sequence ID" value="Potri.006G190300.2.v4.1"/>
    <property type="gene ID" value="Potri.006G190300.v4.1"/>
</dbReference>
<keyword evidence="3" id="KW-0862">Zinc</keyword>
<dbReference type="SMART" id="SM00184">
    <property type="entry name" value="RING"/>
    <property type="match status" value="1"/>
</dbReference>
<dbReference type="InterPro" id="IPR001841">
    <property type="entry name" value="Znf_RING"/>
</dbReference>
<dbReference type="Pfam" id="PF13639">
    <property type="entry name" value="zf-RING_2"/>
    <property type="match status" value="1"/>
</dbReference>
<keyword evidence="2 4" id="KW-0863">Zinc-finger</keyword>
<dbReference type="InterPro" id="IPR051834">
    <property type="entry name" value="RING_finger_E3_ligase"/>
</dbReference>
<name>A0A3N7F9J1_POPTR</name>
<dbReference type="GO" id="GO:0006511">
    <property type="term" value="P:ubiquitin-dependent protein catabolic process"/>
    <property type="evidence" value="ECO:0000318"/>
    <property type="project" value="GO_Central"/>
</dbReference>
<reference evidence="6 7" key="1">
    <citation type="journal article" date="2006" name="Science">
        <title>The genome of black cottonwood, Populus trichocarpa (Torr. &amp; Gray).</title>
        <authorList>
            <person name="Tuskan G.A."/>
            <person name="Difazio S."/>
            <person name="Jansson S."/>
            <person name="Bohlmann J."/>
            <person name="Grigoriev I."/>
            <person name="Hellsten U."/>
            <person name="Putnam N."/>
            <person name="Ralph S."/>
            <person name="Rombauts S."/>
            <person name="Salamov A."/>
            <person name="Schein J."/>
            <person name="Sterck L."/>
            <person name="Aerts A."/>
            <person name="Bhalerao R.R."/>
            <person name="Bhalerao R.P."/>
            <person name="Blaudez D."/>
            <person name="Boerjan W."/>
            <person name="Brun A."/>
            <person name="Brunner A."/>
            <person name="Busov V."/>
            <person name="Campbell M."/>
            <person name="Carlson J."/>
            <person name="Chalot M."/>
            <person name="Chapman J."/>
            <person name="Chen G.L."/>
            <person name="Cooper D."/>
            <person name="Coutinho P.M."/>
            <person name="Couturier J."/>
            <person name="Covert S."/>
            <person name="Cronk Q."/>
            <person name="Cunningham R."/>
            <person name="Davis J."/>
            <person name="Degroeve S."/>
            <person name="Dejardin A."/>
            <person name="Depamphilis C."/>
            <person name="Detter J."/>
            <person name="Dirks B."/>
            <person name="Dubchak I."/>
            <person name="Duplessis S."/>
            <person name="Ehlting J."/>
            <person name="Ellis B."/>
            <person name="Gendler K."/>
            <person name="Goodstein D."/>
            <person name="Gribskov M."/>
            <person name="Grimwood J."/>
            <person name="Groover A."/>
            <person name="Gunter L."/>
            <person name="Hamberger B."/>
            <person name="Heinze B."/>
            <person name="Helariutta Y."/>
            <person name="Henrissat B."/>
            <person name="Holligan D."/>
            <person name="Holt R."/>
            <person name="Huang W."/>
            <person name="Islam-Faridi N."/>
            <person name="Jones S."/>
            <person name="Jones-Rhoades M."/>
            <person name="Jorgensen R."/>
            <person name="Joshi C."/>
            <person name="Kangasjarvi J."/>
            <person name="Karlsson J."/>
            <person name="Kelleher C."/>
            <person name="Kirkpatrick R."/>
            <person name="Kirst M."/>
            <person name="Kohler A."/>
            <person name="Kalluri U."/>
            <person name="Larimer F."/>
            <person name="Leebens-Mack J."/>
            <person name="Leple J.C."/>
            <person name="Locascio P."/>
            <person name="Lou Y."/>
            <person name="Lucas S."/>
            <person name="Martin F."/>
            <person name="Montanini B."/>
            <person name="Napoli C."/>
            <person name="Nelson D.R."/>
            <person name="Nelson C."/>
            <person name="Nieminen K."/>
            <person name="Nilsson O."/>
            <person name="Pereda V."/>
            <person name="Peter G."/>
            <person name="Philippe R."/>
            <person name="Pilate G."/>
            <person name="Poliakov A."/>
            <person name="Razumovskaya J."/>
            <person name="Richardson P."/>
            <person name="Rinaldi C."/>
            <person name="Ritland K."/>
            <person name="Rouze P."/>
            <person name="Ryaboy D."/>
            <person name="Schmutz J."/>
            <person name="Schrader J."/>
            <person name="Segerman B."/>
            <person name="Shin H."/>
            <person name="Siddiqui A."/>
            <person name="Sterky F."/>
            <person name="Terry A."/>
            <person name="Tsai C.J."/>
            <person name="Uberbacher E."/>
            <person name="Unneberg P."/>
            <person name="Vahala J."/>
            <person name="Wall K."/>
            <person name="Wessler S."/>
            <person name="Yang G."/>
            <person name="Yin T."/>
            <person name="Douglas C."/>
            <person name="Marra M."/>
            <person name="Sandberg G."/>
            <person name="Van de Peer Y."/>
            <person name="Rokhsar D."/>
        </authorList>
    </citation>
    <scope>NUCLEOTIDE SEQUENCE [LARGE SCALE GENOMIC DNA]</scope>
    <source>
        <strain evidence="7">cv. Nisqually</strain>
    </source>
</reference>
<evidence type="ECO:0000256" key="1">
    <source>
        <dbReference type="ARBA" id="ARBA00022723"/>
    </source>
</evidence>
<organism evidence="6 7">
    <name type="scientific">Populus trichocarpa</name>
    <name type="common">Western balsam poplar</name>
    <name type="synonym">Populus balsamifera subsp. trichocarpa</name>
    <dbReference type="NCBI Taxonomy" id="3694"/>
    <lineage>
        <taxon>Eukaryota</taxon>
        <taxon>Viridiplantae</taxon>
        <taxon>Streptophyta</taxon>
        <taxon>Embryophyta</taxon>
        <taxon>Tracheophyta</taxon>
        <taxon>Spermatophyta</taxon>
        <taxon>Magnoliopsida</taxon>
        <taxon>eudicotyledons</taxon>
        <taxon>Gunneridae</taxon>
        <taxon>Pentapetalae</taxon>
        <taxon>rosids</taxon>
        <taxon>fabids</taxon>
        <taxon>Malpighiales</taxon>
        <taxon>Salicaceae</taxon>
        <taxon>Saliceae</taxon>
        <taxon>Populus</taxon>
    </lineage>
</organism>
<keyword evidence="7" id="KW-1185">Reference proteome</keyword>
<dbReference type="PANTHER" id="PTHR45931">
    <property type="entry name" value="SI:CH211-59O9.10"/>
    <property type="match status" value="1"/>
</dbReference>
<evidence type="ECO:0000259" key="5">
    <source>
        <dbReference type="PROSITE" id="PS50089"/>
    </source>
</evidence>
<dbReference type="Gene3D" id="3.30.40.10">
    <property type="entry name" value="Zinc/RING finger domain, C3HC4 (zinc finger)"/>
    <property type="match status" value="1"/>
</dbReference>
<dbReference type="EMBL" id="CM009295">
    <property type="protein sequence ID" value="RQO91935.1"/>
    <property type="molecule type" value="Genomic_DNA"/>
</dbReference>
<accession>A0A3N7F9J1</accession>
<dbReference type="PROSITE" id="PS50089">
    <property type="entry name" value="ZF_RING_2"/>
    <property type="match status" value="1"/>
</dbReference>
<dbReference type="PANTHER" id="PTHR45931:SF3">
    <property type="entry name" value="RING ZINC FINGER-CONTAINING PROTEIN"/>
    <property type="match status" value="1"/>
</dbReference>
<gene>
    <name evidence="6" type="ORF">POPTR_006G190300</name>
</gene>
<dbReference type="CDD" id="cd16454">
    <property type="entry name" value="RING-H2_PA-TM-RING"/>
    <property type="match status" value="1"/>
</dbReference>
<protein>
    <recommendedName>
        <fullName evidence="5">RING-type domain-containing protein</fullName>
    </recommendedName>
</protein>
<dbReference type="Proteomes" id="UP000006729">
    <property type="component" value="Chromosome 6"/>
</dbReference>
<proteinExistence type="predicted"/>
<evidence type="ECO:0000256" key="2">
    <source>
        <dbReference type="ARBA" id="ARBA00022771"/>
    </source>
</evidence>
<dbReference type="InterPro" id="IPR013083">
    <property type="entry name" value="Znf_RING/FYVE/PHD"/>
</dbReference>